<proteinExistence type="inferred from homology"/>
<keyword evidence="2" id="KW-0732">Signal</keyword>
<dbReference type="OMA" id="RINTNHT"/>
<dbReference type="PROSITE" id="PS00640">
    <property type="entry name" value="THIOL_PROTEASE_ASN"/>
    <property type="match status" value="1"/>
</dbReference>
<accession>A0A1I8BXV8</accession>
<protein>
    <submittedName>
        <fullName evidence="5">Pept_C1 domain-containing protein</fullName>
    </submittedName>
</protein>
<dbReference type="PRINTS" id="PR00705">
    <property type="entry name" value="PAPAIN"/>
</dbReference>
<dbReference type="SMART" id="SM00645">
    <property type="entry name" value="Pept_C1"/>
    <property type="match status" value="1"/>
</dbReference>
<dbReference type="AlphaFoldDB" id="A0A1I8BXV8"/>
<dbReference type="Pfam" id="PF00112">
    <property type="entry name" value="Peptidase_C1"/>
    <property type="match status" value="1"/>
</dbReference>
<feature type="domain" description="Peptidase C1A papain C-terminal" evidence="3">
    <location>
        <begin position="25"/>
        <end position="286"/>
    </location>
</feature>
<dbReference type="GO" id="GO:0008234">
    <property type="term" value="F:cysteine-type peptidase activity"/>
    <property type="evidence" value="ECO:0007669"/>
    <property type="project" value="InterPro"/>
</dbReference>
<reference evidence="5" key="1">
    <citation type="submission" date="2016-11" db="UniProtKB">
        <authorList>
            <consortium name="WormBaseParasite"/>
        </authorList>
    </citation>
    <scope>IDENTIFICATION</scope>
</reference>
<keyword evidence="4" id="KW-1185">Reference proteome</keyword>
<comment type="similarity">
    <text evidence="1">Belongs to the peptidase C1 family.</text>
</comment>
<feature type="signal peptide" evidence="2">
    <location>
        <begin position="1"/>
        <end position="21"/>
    </location>
</feature>
<dbReference type="Gene3D" id="3.90.70.10">
    <property type="entry name" value="Cysteine proteinases"/>
    <property type="match status" value="1"/>
</dbReference>
<dbReference type="Proteomes" id="UP000095281">
    <property type="component" value="Unplaced"/>
</dbReference>
<evidence type="ECO:0000256" key="2">
    <source>
        <dbReference type="SAM" id="SignalP"/>
    </source>
</evidence>
<dbReference type="PANTHER" id="PTHR12411">
    <property type="entry name" value="CYSTEINE PROTEASE FAMILY C1-RELATED"/>
    <property type="match status" value="1"/>
</dbReference>
<dbReference type="GO" id="GO:0006508">
    <property type="term" value="P:proteolysis"/>
    <property type="evidence" value="ECO:0007669"/>
    <property type="project" value="InterPro"/>
</dbReference>
<dbReference type="InterPro" id="IPR013128">
    <property type="entry name" value="Peptidase_C1A"/>
</dbReference>
<dbReference type="InterPro" id="IPR038765">
    <property type="entry name" value="Papain-like_cys_pep_sf"/>
</dbReference>
<evidence type="ECO:0000259" key="3">
    <source>
        <dbReference type="SMART" id="SM00645"/>
    </source>
</evidence>
<dbReference type="WBParaSite" id="MhA1_Contig708.frz3.gene1">
    <property type="protein sequence ID" value="MhA1_Contig708.frz3.gene1"/>
    <property type="gene ID" value="MhA1_Contig708.frz3.gene1"/>
</dbReference>
<evidence type="ECO:0000313" key="5">
    <source>
        <dbReference type="WBParaSite" id="MhA1_Contig708.frz3.gene1"/>
    </source>
</evidence>
<dbReference type="InterPro" id="IPR025661">
    <property type="entry name" value="Pept_asp_AS"/>
</dbReference>
<dbReference type="InterPro" id="IPR000668">
    <property type="entry name" value="Peptidase_C1A_C"/>
</dbReference>
<evidence type="ECO:0000256" key="1">
    <source>
        <dbReference type="ARBA" id="ARBA00008455"/>
    </source>
</evidence>
<sequence>MKIFPIFSILLLLIYVDLTKAACRYITDFDSRNQWPRCKDIINRVVHQGGCDACWAVSTASAYTDRYCIERAKKGLSTPNNASYQFSALDILTCARPLFDGCQGAQMYIAWNYIHQHGVCTGADYPWGSGCRPYPYSPGVPAYRIKCNEFRQKPQCTNPKWKIPYANDKRGLRSVGRLHGPRSTVGAIQAEIRLNGPVTAGFLAYDDIDNRGPIDDVYIRVGKRKIFPNHGLVIVGWGRQICGSIVTPYWICKNSWGTGWGKQGFINVRLGTNECGIEKNDISFGVPAV</sequence>
<name>A0A1I8BXV8_MELHA</name>
<feature type="chain" id="PRO_5018573383" evidence="2">
    <location>
        <begin position="22"/>
        <end position="289"/>
    </location>
</feature>
<evidence type="ECO:0000313" key="4">
    <source>
        <dbReference type="Proteomes" id="UP000095281"/>
    </source>
</evidence>
<dbReference type="SUPFAM" id="SSF54001">
    <property type="entry name" value="Cysteine proteinases"/>
    <property type="match status" value="1"/>
</dbReference>
<organism evidence="4 5">
    <name type="scientific">Meloidogyne hapla</name>
    <name type="common">Root-knot nematode worm</name>
    <dbReference type="NCBI Taxonomy" id="6305"/>
    <lineage>
        <taxon>Eukaryota</taxon>
        <taxon>Metazoa</taxon>
        <taxon>Ecdysozoa</taxon>
        <taxon>Nematoda</taxon>
        <taxon>Chromadorea</taxon>
        <taxon>Rhabditida</taxon>
        <taxon>Tylenchina</taxon>
        <taxon>Tylenchomorpha</taxon>
        <taxon>Tylenchoidea</taxon>
        <taxon>Meloidogynidae</taxon>
        <taxon>Meloidogyninae</taxon>
        <taxon>Meloidogyne</taxon>
    </lineage>
</organism>